<dbReference type="Proteomes" id="UP000229554">
    <property type="component" value="Unassembled WGS sequence"/>
</dbReference>
<name>A0A2M8KS67_9BACT</name>
<organism evidence="1 2">
    <name type="scientific">Candidatus Roizmanbacteria bacterium CG10_big_fil_rev_8_21_14_0_10_39_6</name>
    <dbReference type="NCBI Taxonomy" id="1974853"/>
    <lineage>
        <taxon>Bacteria</taxon>
        <taxon>Candidatus Roizmaniibacteriota</taxon>
    </lineage>
</organism>
<dbReference type="AlphaFoldDB" id="A0A2M8KS67"/>
<protein>
    <submittedName>
        <fullName evidence="1">Uncharacterized protein</fullName>
    </submittedName>
</protein>
<comment type="caution">
    <text evidence="1">The sequence shown here is derived from an EMBL/GenBank/DDBJ whole genome shotgun (WGS) entry which is preliminary data.</text>
</comment>
<evidence type="ECO:0000313" key="2">
    <source>
        <dbReference type="Proteomes" id="UP000229554"/>
    </source>
</evidence>
<dbReference type="EMBL" id="PFED01000129">
    <property type="protein sequence ID" value="PJE62778.1"/>
    <property type="molecule type" value="Genomic_DNA"/>
</dbReference>
<evidence type="ECO:0000313" key="1">
    <source>
        <dbReference type="EMBL" id="PJE62778.1"/>
    </source>
</evidence>
<proteinExistence type="predicted"/>
<gene>
    <name evidence="1" type="ORF">COU88_03150</name>
</gene>
<reference evidence="2" key="1">
    <citation type="submission" date="2017-09" db="EMBL/GenBank/DDBJ databases">
        <title>Depth-based differentiation of microbial function through sediment-hosted aquifers and enrichment of novel symbionts in the deep terrestrial subsurface.</title>
        <authorList>
            <person name="Probst A.J."/>
            <person name="Ladd B."/>
            <person name="Jarett J.K."/>
            <person name="Geller-Mcgrath D.E."/>
            <person name="Sieber C.M.K."/>
            <person name="Emerson J.B."/>
            <person name="Anantharaman K."/>
            <person name="Thomas B.C."/>
            <person name="Malmstrom R."/>
            <person name="Stieglmeier M."/>
            <person name="Klingl A."/>
            <person name="Woyke T."/>
            <person name="Ryan C.M."/>
            <person name="Banfield J.F."/>
        </authorList>
    </citation>
    <scope>NUCLEOTIDE SEQUENCE [LARGE SCALE GENOMIC DNA]</scope>
</reference>
<sequence length="75" mass="8482">MYQITIVKYAHEAPRVDTRGINEYGGAESLRSRSSIHPQLHKSWSSAKGDKAHYWQNERAHASLALYMNSIVLGP</sequence>
<accession>A0A2M8KS67</accession>